<dbReference type="Gene3D" id="3.50.50.60">
    <property type="entry name" value="FAD/NAD(P)-binding domain"/>
    <property type="match status" value="2"/>
</dbReference>
<name>A0A849CGV2_9NOCA</name>
<reference evidence="2 3" key="1">
    <citation type="submission" date="2020-05" db="EMBL/GenBank/DDBJ databases">
        <title>MicrobeNet Type strains.</title>
        <authorList>
            <person name="Nicholson A.C."/>
        </authorList>
    </citation>
    <scope>NUCLEOTIDE SEQUENCE [LARGE SCALE GENOMIC DNA]</scope>
    <source>
        <strain evidence="2 3">JCM 3224</strain>
    </source>
</reference>
<comment type="caution">
    <text evidence="2">The sequence shown here is derived from an EMBL/GenBank/DDBJ whole genome shotgun (WGS) entry which is preliminary data.</text>
</comment>
<sequence>MANSSAARPGAAPGRAAPDHHVAIIGAGPGGIAAGVKLRQAGIDDFVILDRDTGFGGSWHENRYPGVCVDIPSLAYQYSFARNAKWSRVFAPGAEVRDYHSNVARRFDLHRHARFGVDVVSERWDDAAHLWRLHTAGGEVITARFVINAVGAFVNPKPDGGIPGLDRFRGKIQRPSSWDHDWDHTGKRVAVIGTGPSSIQITPSIAPEVAALTVFQRTPVWCLPKPNPAVSKPVQALLGVPGVQSGLHGAALVGMDALLRTAAGTPPSLTKAAMRVIDKTTIAAHRQLVRQAVRDPATAAALTPTHGPLAKRPSFSSDYLQAFNRDNVALVTERIETMTPKGIRTADGGEHEFDMIVVATGYEVFSDPETYRTGMVVGRDGMDLGEFYREHGMQSYEAVALPKLPNRWTLVGPYSWTGSGWHAFVEMTSHHAVRAIREAGRRGATRAEVRQDAHDAYHAKILRRSEAIRWYFNELNGHVPTYYRNSQGDSTYVRPSGFFQARHGSHRFPFEHYRFDVLRPAAAAPSSGATTRAETGDKPTADTDRTPVTVASNA</sequence>
<accession>A0A849CGV2</accession>
<dbReference type="InterPro" id="IPR036188">
    <property type="entry name" value="FAD/NAD-bd_sf"/>
</dbReference>
<proteinExistence type="predicted"/>
<evidence type="ECO:0000313" key="2">
    <source>
        <dbReference type="EMBL" id="NNH72751.1"/>
    </source>
</evidence>
<dbReference type="PANTHER" id="PTHR42877:SF4">
    <property type="entry name" value="FAD_NAD(P)-BINDING DOMAIN-CONTAINING PROTEIN-RELATED"/>
    <property type="match status" value="1"/>
</dbReference>
<evidence type="ECO:0000256" key="1">
    <source>
        <dbReference type="SAM" id="MobiDB-lite"/>
    </source>
</evidence>
<dbReference type="AlphaFoldDB" id="A0A849CGV2"/>
<dbReference type="EMBL" id="JABELX010000008">
    <property type="protein sequence ID" value="NNH72751.1"/>
    <property type="molecule type" value="Genomic_DNA"/>
</dbReference>
<dbReference type="PRINTS" id="PR00368">
    <property type="entry name" value="FADPNR"/>
</dbReference>
<dbReference type="PRINTS" id="PR00411">
    <property type="entry name" value="PNDRDTASEI"/>
</dbReference>
<feature type="compositionally biased region" description="Low complexity" evidence="1">
    <location>
        <begin position="524"/>
        <end position="533"/>
    </location>
</feature>
<dbReference type="InterPro" id="IPR051209">
    <property type="entry name" value="FAD-bind_Monooxygenase_sf"/>
</dbReference>
<organism evidence="2 3">
    <name type="scientific">Nocardia uniformis</name>
    <dbReference type="NCBI Taxonomy" id="53432"/>
    <lineage>
        <taxon>Bacteria</taxon>
        <taxon>Bacillati</taxon>
        <taxon>Actinomycetota</taxon>
        <taxon>Actinomycetes</taxon>
        <taxon>Mycobacteriales</taxon>
        <taxon>Nocardiaceae</taxon>
        <taxon>Nocardia</taxon>
    </lineage>
</organism>
<keyword evidence="3" id="KW-1185">Reference proteome</keyword>
<protein>
    <submittedName>
        <fullName evidence="2">NAD(P)/FAD-dependent oxidoreductase</fullName>
    </submittedName>
</protein>
<dbReference type="Proteomes" id="UP000586827">
    <property type="component" value="Unassembled WGS sequence"/>
</dbReference>
<feature type="region of interest" description="Disordered" evidence="1">
    <location>
        <begin position="524"/>
        <end position="554"/>
    </location>
</feature>
<dbReference type="Pfam" id="PF13738">
    <property type="entry name" value="Pyr_redox_3"/>
    <property type="match status" value="1"/>
</dbReference>
<gene>
    <name evidence="2" type="ORF">HLB23_23285</name>
</gene>
<dbReference type="PANTHER" id="PTHR42877">
    <property type="entry name" value="L-ORNITHINE N(5)-MONOOXYGENASE-RELATED"/>
    <property type="match status" value="1"/>
</dbReference>
<evidence type="ECO:0000313" key="3">
    <source>
        <dbReference type="Proteomes" id="UP000586827"/>
    </source>
</evidence>
<dbReference type="SUPFAM" id="SSF51905">
    <property type="entry name" value="FAD/NAD(P)-binding domain"/>
    <property type="match status" value="2"/>
</dbReference>
<feature type="compositionally biased region" description="Basic and acidic residues" evidence="1">
    <location>
        <begin position="534"/>
        <end position="545"/>
    </location>
</feature>